<protein>
    <recommendedName>
        <fullName evidence="1">Cytochrome c-552/4 domain-containing protein</fullName>
    </recommendedName>
</protein>
<evidence type="ECO:0000313" key="3">
    <source>
        <dbReference type="Proteomes" id="UP000216991"/>
    </source>
</evidence>
<dbReference type="OrthoDB" id="257578at2"/>
<evidence type="ECO:0000259" key="1">
    <source>
        <dbReference type="Pfam" id="PF13435"/>
    </source>
</evidence>
<feature type="domain" description="Cytochrome c-552/4" evidence="1">
    <location>
        <begin position="72"/>
        <end position="132"/>
    </location>
</feature>
<name>A0A255YQ53_9SPHN</name>
<sequence>MGAWGWLTRIAALVWAILAAESAVLAAGHDRALHQGVATCAGSTCHGRQEATGPRVRQNEVMTWSDPASLTGAHSRAWKVLMEPRAQAIGRRLGIANVAASPECINCHGDPAPVRGPKFQQSDGVGCEACHGGSVNWLASHASVKASTADNMARGMWAMHNPAVRAGVCLDCHFGSDKPGQFVFHRIMAAGHPRVAFELDLFTSLQSHHDEDADYRAQKGISGGVKTWAVGQAMAVERALSLLPAASAGLTGPDYYFYDCRSCHRTFSDDPAAQLVARSNGWRPIPPGHPVWNDEQMIMLMAAARVAAPDLARSLEGQSRAFHAALGGDRAGALKAAAALKATAGTLARRFAGASFDRAQSFALIEAVLVGNAPAYTDYQGGAQAVMAADTLLNALVAAGQVDRAAALALRPDLDRAYALARDANRWDAPAFRAALGQIAARARALK</sequence>
<dbReference type="Pfam" id="PF13435">
    <property type="entry name" value="Cytochrome_C554"/>
    <property type="match status" value="1"/>
</dbReference>
<proteinExistence type="predicted"/>
<accession>A0A255YQ53</accession>
<dbReference type="Proteomes" id="UP000216991">
    <property type="component" value="Unassembled WGS sequence"/>
</dbReference>
<keyword evidence="3" id="KW-1185">Reference proteome</keyword>
<dbReference type="Gene3D" id="1.10.1130.10">
    <property type="entry name" value="Flavocytochrome C3, Chain A"/>
    <property type="match status" value="1"/>
</dbReference>
<dbReference type="SUPFAM" id="SSF48695">
    <property type="entry name" value="Multiheme cytochromes"/>
    <property type="match status" value="1"/>
</dbReference>
<dbReference type="AlphaFoldDB" id="A0A255YQ53"/>
<gene>
    <name evidence="2" type="ORF">CHU93_04270</name>
</gene>
<comment type="caution">
    <text evidence="2">The sequence shown here is derived from an EMBL/GenBank/DDBJ whole genome shotgun (WGS) entry which is preliminary data.</text>
</comment>
<dbReference type="EMBL" id="NOXT01000086">
    <property type="protein sequence ID" value="OYQ31339.1"/>
    <property type="molecule type" value="Genomic_DNA"/>
</dbReference>
<dbReference type="InterPro" id="IPR023155">
    <property type="entry name" value="Cyt_c-552/4"/>
</dbReference>
<evidence type="ECO:0000313" key="2">
    <source>
        <dbReference type="EMBL" id="OYQ31339.1"/>
    </source>
</evidence>
<reference evidence="2 3" key="1">
    <citation type="submission" date="2017-07" db="EMBL/GenBank/DDBJ databases">
        <title>Sandarakinorhabdus cyanobacteriorum sp. nov., a novel bacterium isolated from cyanobacterial aggregates in a eutrophic lake.</title>
        <authorList>
            <person name="Cai H."/>
        </authorList>
    </citation>
    <scope>NUCLEOTIDE SEQUENCE [LARGE SCALE GENOMIC DNA]</scope>
    <source>
        <strain evidence="2 3">TH057</strain>
    </source>
</reference>
<dbReference type="InterPro" id="IPR036280">
    <property type="entry name" value="Multihaem_cyt_sf"/>
</dbReference>
<organism evidence="2 3">
    <name type="scientific">Sandarakinorhabdus cyanobacteriorum</name>
    <dbReference type="NCBI Taxonomy" id="1981098"/>
    <lineage>
        <taxon>Bacteria</taxon>
        <taxon>Pseudomonadati</taxon>
        <taxon>Pseudomonadota</taxon>
        <taxon>Alphaproteobacteria</taxon>
        <taxon>Sphingomonadales</taxon>
        <taxon>Sphingosinicellaceae</taxon>
        <taxon>Sandarakinorhabdus</taxon>
    </lineage>
</organism>